<dbReference type="SUPFAM" id="SSF48371">
    <property type="entry name" value="ARM repeat"/>
    <property type="match status" value="1"/>
</dbReference>
<comment type="caution">
    <text evidence="7">The sequence shown here is derived from an EMBL/GenBank/DDBJ whole genome shotgun (WGS) entry which is preliminary data.</text>
</comment>
<keyword evidence="2" id="KW-0805">Transcription regulation</keyword>
<feature type="compositionally biased region" description="Low complexity" evidence="5">
    <location>
        <begin position="141"/>
        <end position="151"/>
    </location>
</feature>
<dbReference type="AlphaFoldDB" id="A0A9W8EAE1"/>
<proteinExistence type="predicted"/>
<dbReference type="GO" id="GO:0016586">
    <property type="term" value="C:RSC-type complex"/>
    <property type="evidence" value="ECO:0007669"/>
    <property type="project" value="TreeGrafter"/>
</dbReference>
<evidence type="ECO:0000256" key="4">
    <source>
        <dbReference type="ARBA" id="ARBA00023242"/>
    </source>
</evidence>
<dbReference type="Proteomes" id="UP001151582">
    <property type="component" value="Unassembled WGS sequence"/>
</dbReference>
<dbReference type="InterPro" id="IPR016024">
    <property type="entry name" value="ARM-type_fold"/>
</dbReference>
<evidence type="ECO:0000259" key="6">
    <source>
        <dbReference type="PROSITE" id="PS51011"/>
    </source>
</evidence>
<protein>
    <submittedName>
        <fullName evidence="7">Chromatin structure-remodeling complex protein rsc9</fullName>
    </submittedName>
</protein>
<sequence length="924" mass="100346">MAAQTGPNLASPLRSPAALTSSHSTAESFERNFYVFHKFRGATVPNFPVAGTVPVGPYQLAETVERFGGYVKINREDLWQALVQALNVIPSEQTVAQVKTLYIQFILPFLQNLRKSTQPQANGTPNQASSAPSAPAPAPAQPTNAPPTAANSVGNGTAPAPPERSVTLVPYNPLKFDTEEYLGGLFQNRIFLALRSNLPNEVDWAFNRLLRVSKYCRDDFDIRCIPGLVSAINEHLKRTTVALVVSYLGLDPKTATQSDQAMSHPPITTNPADFFTLRERAHWERLLQIVTVYQNFAELESATRLLILTDPCFVEFIFWVLHEPFAVLQSVHPNLLTQPSVDAHLPVHAWSVTGLNTHWNKVLRLPSPFTQTELRHHCLDMVETMCLAVPIERVPAGLPRLLRRQLFSSDRSLVVYGLKCLSYALLREHPQAGAVLDVEVMTQFGQLLLAPDMELLYLVLDFLTKVADQHRSVLIGLLPALGKCAAKKTLGITANQLVVLLLSRLDEQCALLFPPKADAPTAPVASRPELSKPTSSTATPTATAPPRSLEALKAWLLTNLESAPPVPNPAGADKPLVPHFILVSEIYDAYIKGFGAKDSTTSGGGARSAAKPPQGDLLSLNDLMLNTKGVFPILQIVRHPKNQQPICLHIRKKQPSFLPPPPIPVLGQSGVQTPMSPKVPPDSMDSVQSPVFAEPHTTTIPAMSSIECRWAGCAQKFSFTTAASPSGSLPPEAVEDAAPLPPNPTRAEAVQALWNHIISAHALPGSIDQSMTGAGTQLPTEACQWQGCSGIAWPPSSGVSPQVLARRILGHLKTHLPDQTLASAPLLPCKDSDASAESNVAAPAAKYGSMANSTVYWGSLDHTQATQHRQQIVVRLLLLLRTLAAHPESRALLSPYGSRLAHLTTLYPPLCRDVFGVLQLMEQR</sequence>
<accession>A0A9W8EAE1</accession>
<evidence type="ECO:0000256" key="5">
    <source>
        <dbReference type="SAM" id="MobiDB-lite"/>
    </source>
</evidence>
<evidence type="ECO:0000256" key="3">
    <source>
        <dbReference type="ARBA" id="ARBA00023163"/>
    </source>
</evidence>
<dbReference type="Pfam" id="PF01388">
    <property type="entry name" value="ARID"/>
    <property type="match status" value="1"/>
</dbReference>
<dbReference type="Gene3D" id="1.10.150.60">
    <property type="entry name" value="ARID DNA-binding domain"/>
    <property type="match status" value="1"/>
</dbReference>
<feature type="region of interest" description="Disordered" evidence="5">
    <location>
        <begin position="518"/>
        <end position="544"/>
    </location>
</feature>
<dbReference type="InterPro" id="IPR052406">
    <property type="entry name" value="Chromatin_Remodeling_Comp"/>
</dbReference>
<evidence type="ECO:0000313" key="7">
    <source>
        <dbReference type="EMBL" id="KAJ1983307.1"/>
    </source>
</evidence>
<keyword evidence="3" id="KW-0804">Transcription</keyword>
<dbReference type="GO" id="GO:0006325">
    <property type="term" value="P:chromatin organization"/>
    <property type="evidence" value="ECO:0007669"/>
    <property type="project" value="UniProtKB-KW"/>
</dbReference>
<reference evidence="7" key="1">
    <citation type="submission" date="2022-07" db="EMBL/GenBank/DDBJ databases">
        <title>Phylogenomic reconstructions and comparative analyses of Kickxellomycotina fungi.</title>
        <authorList>
            <person name="Reynolds N.K."/>
            <person name="Stajich J.E."/>
            <person name="Barry K."/>
            <person name="Grigoriev I.V."/>
            <person name="Crous P."/>
            <person name="Smith M.E."/>
        </authorList>
    </citation>
    <scope>NUCLEOTIDE SEQUENCE</scope>
    <source>
        <strain evidence="7">RSA 567</strain>
    </source>
</reference>
<dbReference type="EMBL" id="JANBQB010000061">
    <property type="protein sequence ID" value="KAJ1983307.1"/>
    <property type="molecule type" value="Genomic_DNA"/>
</dbReference>
<keyword evidence="8" id="KW-1185">Reference proteome</keyword>
<feature type="domain" description="ARID" evidence="6">
    <location>
        <begin position="23"/>
        <end position="114"/>
    </location>
</feature>
<name>A0A9W8EAE1_9FUNG</name>
<keyword evidence="1" id="KW-0156">Chromatin regulator</keyword>
<feature type="compositionally biased region" description="Low complexity" evidence="5">
    <location>
        <begin position="533"/>
        <end position="544"/>
    </location>
</feature>
<dbReference type="SMART" id="SM01014">
    <property type="entry name" value="ARID"/>
    <property type="match status" value="1"/>
</dbReference>
<dbReference type="SUPFAM" id="SSF46774">
    <property type="entry name" value="ARID-like"/>
    <property type="match status" value="1"/>
</dbReference>
<dbReference type="CDD" id="cd16100">
    <property type="entry name" value="ARID"/>
    <property type="match status" value="1"/>
</dbReference>
<evidence type="ECO:0000256" key="1">
    <source>
        <dbReference type="ARBA" id="ARBA00022853"/>
    </source>
</evidence>
<evidence type="ECO:0000256" key="2">
    <source>
        <dbReference type="ARBA" id="ARBA00023015"/>
    </source>
</evidence>
<dbReference type="SMART" id="SM00501">
    <property type="entry name" value="BRIGHT"/>
    <property type="match status" value="1"/>
</dbReference>
<keyword evidence="4" id="KW-0539">Nucleus</keyword>
<feature type="region of interest" description="Disordered" evidence="5">
    <location>
        <begin position="117"/>
        <end position="164"/>
    </location>
</feature>
<dbReference type="InterPro" id="IPR001606">
    <property type="entry name" value="ARID_dom"/>
</dbReference>
<gene>
    <name evidence="7" type="primary">RSC9</name>
    <name evidence="7" type="ORF">H4R34_001362</name>
</gene>
<dbReference type="PANTHER" id="PTHR22970">
    <property type="entry name" value="AT-RICH INTERACTIVE DOMAIN-CONTAINING PROTEIN 2"/>
    <property type="match status" value="1"/>
</dbReference>
<organism evidence="7 8">
    <name type="scientific">Dimargaris verticillata</name>
    <dbReference type="NCBI Taxonomy" id="2761393"/>
    <lineage>
        <taxon>Eukaryota</taxon>
        <taxon>Fungi</taxon>
        <taxon>Fungi incertae sedis</taxon>
        <taxon>Zoopagomycota</taxon>
        <taxon>Kickxellomycotina</taxon>
        <taxon>Dimargaritomycetes</taxon>
        <taxon>Dimargaritales</taxon>
        <taxon>Dimargaritaceae</taxon>
        <taxon>Dimargaris</taxon>
    </lineage>
</organism>
<evidence type="ECO:0000313" key="8">
    <source>
        <dbReference type="Proteomes" id="UP001151582"/>
    </source>
</evidence>
<dbReference type="PROSITE" id="PS51011">
    <property type="entry name" value="ARID"/>
    <property type="match status" value="1"/>
</dbReference>
<dbReference type="PANTHER" id="PTHR22970:SF14">
    <property type="entry name" value="AT-RICH INTERACTIVE DOMAIN-CONTAINING PROTEIN 2"/>
    <property type="match status" value="1"/>
</dbReference>
<feature type="compositionally biased region" description="Low complexity" evidence="5">
    <location>
        <begin position="124"/>
        <end position="133"/>
    </location>
</feature>
<dbReference type="InterPro" id="IPR036431">
    <property type="entry name" value="ARID_dom_sf"/>
</dbReference>
<dbReference type="GO" id="GO:0003677">
    <property type="term" value="F:DNA binding"/>
    <property type="evidence" value="ECO:0007669"/>
    <property type="project" value="InterPro"/>
</dbReference>
<dbReference type="OrthoDB" id="338531at2759"/>